<dbReference type="SUPFAM" id="SSF159042">
    <property type="entry name" value="Plus3-like"/>
    <property type="match status" value="1"/>
</dbReference>
<evidence type="ECO:0000256" key="1">
    <source>
        <dbReference type="SAM" id="MobiDB-lite"/>
    </source>
</evidence>
<gene>
    <name evidence="3" type="ORF">ADUPG1_009820</name>
</gene>
<reference evidence="3" key="1">
    <citation type="submission" date="2022-03" db="EMBL/GenBank/DDBJ databases">
        <title>Draft genome sequence of Aduncisulcus paluster, a free-living microaerophilic Fornicata.</title>
        <authorList>
            <person name="Yuyama I."/>
            <person name="Kume K."/>
            <person name="Tamura T."/>
            <person name="Inagaki Y."/>
            <person name="Hashimoto T."/>
        </authorList>
    </citation>
    <scope>NUCLEOTIDE SEQUENCE</scope>
    <source>
        <strain evidence="3">NY0171</strain>
    </source>
</reference>
<feature type="compositionally biased region" description="Acidic residues" evidence="1">
    <location>
        <begin position="63"/>
        <end position="76"/>
    </location>
</feature>
<name>A0ABQ5KZ36_9EUKA</name>
<comment type="caution">
    <text evidence="3">The sequence shown here is derived from an EMBL/GenBank/DDBJ whole genome shotgun (WGS) entry which is preliminary data.</text>
</comment>
<feature type="region of interest" description="Disordered" evidence="1">
    <location>
        <begin position="18"/>
        <end position="43"/>
    </location>
</feature>
<sequence>MSMKRRFIDEQLALLEEEENQEKEAQNASILKHAKRETEDDDEEFGGFLKELDGEADDIYIDQEEFDEGSEEEGSEYLDGGKKKKKAGRRGRISRIDEFEEEEEGPGLRFVQRAFLTRNLAFRYWRFKWFNQAISGSFVKLLSPKMVAYEPIIESEKLAYVVGIKKGPDYQIPNEKKTIEAKDDLTYVRSVFSLKASLEKCNVYIRVQIGCHKKNIKITSLANMPPTRELYRAFTTAWKEIPAGREKPIEFPSAESVIAKEEDITAMIVCDYNRFVKKVETVGQKKRKLADKYTMLREDLAKAPDDATITELHGQLVKTLEEYQRLEKIQRGTDQAEDIERASKKESSIYKSHRLQQMKDFRIDLLGDSRRTLKTSQPVVTTSKAPVEEMSQERIELLKCREEAEKILDKYCLSRLHRGGRVLLVEERVAQRTGSLFKRVK</sequence>
<dbReference type="Proteomes" id="UP001057375">
    <property type="component" value="Unassembled WGS sequence"/>
</dbReference>
<evidence type="ECO:0000313" key="4">
    <source>
        <dbReference type="Proteomes" id="UP001057375"/>
    </source>
</evidence>
<keyword evidence="4" id="KW-1185">Reference proteome</keyword>
<dbReference type="InterPro" id="IPR004343">
    <property type="entry name" value="Plus-3_dom"/>
</dbReference>
<feature type="domain" description="Plus3" evidence="2">
    <location>
        <begin position="112"/>
        <end position="235"/>
    </location>
</feature>
<dbReference type="EMBL" id="BQXS01011339">
    <property type="protein sequence ID" value="GKT36943.1"/>
    <property type="molecule type" value="Genomic_DNA"/>
</dbReference>
<evidence type="ECO:0000313" key="3">
    <source>
        <dbReference type="EMBL" id="GKT36943.1"/>
    </source>
</evidence>
<organism evidence="3 4">
    <name type="scientific">Aduncisulcus paluster</name>
    <dbReference type="NCBI Taxonomy" id="2918883"/>
    <lineage>
        <taxon>Eukaryota</taxon>
        <taxon>Metamonada</taxon>
        <taxon>Carpediemonas-like organisms</taxon>
        <taxon>Aduncisulcus</taxon>
    </lineage>
</organism>
<dbReference type="Gene3D" id="3.90.70.200">
    <property type="entry name" value="Plus-3 domain"/>
    <property type="match status" value="1"/>
</dbReference>
<dbReference type="InterPro" id="IPR036128">
    <property type="entry name" value="Plus3-like_sf"/>
</dbReference>
<feature type="region of interest" description="Disordered" evidence="1">
    <location>
        <begin position="63"/>
        <end position="83"/>
    </location>
</feature>
<proteinExistence type="predicted"/>
<accession>A0ABQ5KZ36</accession>
<dbReference type="Pfam" id="PF03126">
    <property type="entry name" value="Plus-3"/>
    <property type="match status" value="1"/>
</dbReference>
<protein>
    <recommendedName>
        <fullName evidence="2">Plus3 domain-containing protein</fullName>
    </recommendedName>
</protein>
<evidence type="ECO:0000259" key="2">
    <source>
        <dbReference type="Pfam" id="PF03126"/>
    </source>
</evidence>